<keyword evidence="1 4" id="KW-0808">Transferase</keyword>
<evidence type="ECO:0000256" key="2">
    <source>
        <dbReference type="ARBA" id="ARBA00023315"/>
    </source>
</evidence>
<dbReference type="PANTHER" id="PTHR43877">
    <property type="entry name" value="AMINOALKYLPHOSPHONATE N-ACETYLTRANSFERASE-RELATED-RELATED"/>
    <property type="match status" value="1"/>
</dbReference>
<comment type="caution">
    <text evidence="4">The sequence shown here is derived from an EMBL/GenBank/DDBJ whole genome shotgun (WGS) entry which is preliminary data.</text>
</comment>
<gene>
    <name evidence="4" type="ORF">H5V45_15795</name>
</gene>
<dbReference type="InterPro" id="IPR050832">
    <property type="entry name" value="Bact_Acetyltransf"/>
</dbReference>
<keyword evidence="5" id="KW-1185">Reference proteome</keyword>
<dbReference type="PROSITE" id="PS51186">
    <property type="entry name" value="GNAT"/>
    <property type="match status" value="2"/>
</dbReference>
<evidence type="ECO:0000256" key="1">
    <source>
        <dbReference type="ARBA" id="ARBA00022679"/>
    </source>
</evidence>
<dbReference type="AlphaFoldDB" id="A0A7X0RK99"/>
<proteinExistence type="predicted"/>
<evidence type="ECO:0000259" key="3">
    <source>
        <dbReference type="PROSITE" id="PS51186"/>
    </source>
</evidence>
<protein>
    <submittedName>
        <fullName evidence="4">GNAT family N-acetyltransferase</fullName>
    </submittedName>
</protein>
<dbReference type="GO" id="GO:0016747">
    <property type="term" value="F:acyltransferase activity, transferring groups other than amino-acyl groups"/>
    <property type="evidence" value="ECO:0007669"/>
    <property type="project" value="InterPro"/>
</dbReference>
<accession>A0A7X0RK99</accession>
<dbReference type="CDD" id="cd04301">
    <property type="entry name" value="NAT_SF"/>
    <property type="match status" value="2"/>
</dbReference>
<dbReference type="InterPro" id="IPR000182">
    <property type="entry name" value="GNAT_dom"/>
</dbReference>
<dbReference type="RefSeq" id="WP_185253807.1">
    <property type="nucleotide sequence ID" value="NZ_JACKXE010000001.1"/>
</dbReference>
<dbReference type="Gene3D" id="3.40.630.30">
    <property type="match status" value="1"/>
</dbReference>
<evidence type="ECO:0000313" key="4">
    <source>
        <dbReference type="EMBL" id="MBB6628790.1"/>
    </source>
</evidence>
<dbReference type="InterPro" id="IPR016181">
    <property type="entry name" value="Acyl_CoA_acyltransferase"/>
</dbReference>
<reference evidence="4 5" key="1">
    <citation type="submission" date="2020-08" db="EMBL/GenBank/DDBJ databases">
        <authorList>
            <person name="Seo M.-J."/>
        </authorList>
    </citation>
    <scope>NUCLEOTIDE SEQUENCE [LARGE SCALE GENOMIC DNA]</scope>
    <source>
        <strain evidence="4 5">KIGAM211</strain>
    </source>
</reference>
<dbReference type="Pfam" id="PF00583">
    <property type="entry name" value="Acetyltransf_1"/>
    <property type="match status" value="2"/>
</dbReference>
<keyword evidence="2" id="KW-0012">Acyltransferase</keyword>
<evidence type="ECO:0000313" key="5">
    <source>
        <dbReference type="Proteomes" id="UP000523955"/>
    </source>
</evidence>
<dbReference type="SUPFAM" id="SSF55729">
    <property type="entry name" value="Acyl-CoA N-acyltransferases (Nat)"/>
    <property type="match status" value="2"/>
</dbReference>
<name>A0A7X0RK99_9ACTN</name>
<dbReference type="Proteomes" id="UP000523955">
    <property type="component" value="Unassembled WGS sequence"/>
</dbReference>
<feature type="domain" description="N-acetyltransferase" evidence="3">
    <location>
        <begin position="178"/>
        <end position="333"/>
    </location>
</feature>
<feature type="domain" description="N-acetyltransferase" evidence="3">
    <location>
        <begin position="4"/>
        <end position="165"/>
    </location>
</feature>
<organism evidence="4 5">
    <name type="scientific">Nocardioides luti</name>
    <dbReference type="NCBI Taxonomy" id="2761101"/>
    <lineage>
        <taxon>Bacteria</taxon>
        <taxon>Bacillati</taxon>
        <taxon>Actinomycetota</taxon>
        <taxon>Actinomycetes</taxon>
        <taxon>Propionibacteriales</taxon>
        <taxon>Nocardioidaceae</taxon>
        <taxon>Nocardioides</taxon>
    </lineage>
</organism>
<dbReference type="EMBL" id="JACKXE010000001">
    <property type="protein sequence ID" value="MBB6628790.1"/>
    <property type="molecule type" value="Genomic_DNA"/>
</dbReference>
<sequence length="333" mass="36807">MSDVEIREVDVHDEPALRVWWETGRAASAERPFDAWPVWEVSRVALPRERSDGRKELVTATRDGAVVGAGMVWFFLADNTHLAQVDVWVPPEHRRRGLGRALLADLEERVRNAGRTTCLSTVRAPVDEDSAAVGFAAALGYPVASHEETKLVDLATAVPRWAALDEEVAAAQGDYGYVPFEDVVPEAYVDDFCALLSAFMGLIPTGDLDLREAEWTPERLHEHEERTRATGRTWVVALAVDPDGRACGFSELGISSQDPRHAEVGGTMVLPEHRGHRLGLGMKLLTHRRVLELYPECAYVETGNAGVNAPMNAVNERLGYRVVERSLDVQKVL</sequence>